<dbReference type="InterPro" id="IPR018683">
    <property type="entry name" value="DUF2169"/>
</dbReference>
<protein>
    <submittedName>
        <fullName evidence="2">DUF2169 domain-containing protein</fullName>
    </submittedName>
</protein>
<evidence type="ECO:0000313" key="2">
    <source>
        <dbReference type="EMBL" id="NHZ81950.1"/>
    </source>
</evidence>
<organism evidence="2 3">
    <name type="scientific">Massilia frigida</name>
    <dbReference type="NCBI Taxonomy" id="2609281"/>
    <lineage>
        <taxon>Bacteria</taxon>
        <taxon>Pseudomonadati</taxon>
        <taxon>Pseudomonadota</taxon>
        <taxon>Betaproteobacteria</taxon>
        <taxon>Burkholderiales</taxon>
        <taxon>Oxalobacteraceae</taxon>
        <taxon>Telluria group</taxon>
        <taxon>Massilia</taxon>
    </lineage>
</organism>
<dbReference type="Proteomes" id="UP000621455">
    <property type="component" value="Unassembled WGS sequence"/>
</dbReference>
<sequence length="374" mass="41618">MEIMVGSKHYLAEIATALDIHGREHLVIVIKASWQIPNDGQRPRPLPPAALSQVDEFFGEPGASAMRYGSDFARFKPRCDVLFDACAHAPQGEAVRELTVAFQIGTLKKGLKAIGSRHWQKRLGMYGLSQPAHFTSMPLHYGVAFGGTRTYPQGRGARAQILSEALLDNPAGLGWGGSKTGGDLDGAAAPCLQALDENITSPTGKYSPIAFSAVARHWQPRTRYVGTYDEHWQREIAPFLPEDFDEQYHQCAPQDQQIQYPTGGEKVILRNMVAGREDIRFNLPKLDQLQVRILRHDYSVVTPTPVVDTLFFETEQARFSAIWRVSVPIQRRIQEFKLIAVGAVDPAWWEGKRTGKDGCVGCNNQTDDTEEVYA</sequence>
<evidence type="ECO:0000313" key="3">
    <source>
        <dbReference type="Proteomes" id="UP000621455"/>
    </source>
</evidence>
<reference evidence="2 3" key="1">
    <citation type="submission" date="2019-10" db="EMBL/GenBank/DDBJ databases">
        <title>Taxonomy of Antarctic Massilia spp.: description of Massilia rubra sp. nov., Massilia aquatica sp. nov., Massilia mucilaginosa sp. nov., Massilia frigida sp. nov. isolated from streams, lakes and regoliths.</title>
        <authorList>
            <person name="Holochova P."/>
            <person name="Sedlacek I."/>
            <person name="Kralova S."/>
            <person name="Maslanova I."/>
            <person name="Busse H.-J."/>
            <person name="Stankova E."/>
            <person name="Vrbovska V."/>
            <person name="Kovarovic V."/>
            <person name="Bartak M."/>
            <person name="Svec P."/>
            <person name="Pantucek R."/>
        </authorList>
    </citation>
    <scope>NUCLEOTIDE SEQUENCE [LARGE SCALE GENOMIC DNA]</scope>
    <source>
        <strain evidence="2 3">CCM 8695</strain>
    </source>
</reference>
<dbReference type="RefSeq" id="WP_167089511.1">
    <property type="nucleotide sequence ID" value="NZ_WHJG01000026.1"/>
</dbReference>
<dbReference type="EMBL" id="WHJG01000026">
    <property type="protein sequence ID" value="NHZ81950.1"/>
    <property type="molecule type" value="Genomic_DNA"/>
</dbReference>
<dbReference type="Pfam" id="PF09937">
    <property type="entry name" value="DUF2169"/>
    <property type="match status" value="1"/>
</dbReference>
<keyword evidence="3" id="KW-1185">Reference proteome</keyword>
<name>A0ABX0NHX2_9BURK</name>
<feature type="domain" description="DUF2169" evidence="1">
    <location>
        <begin position="21"/>
        <end position="324"/>
    </location>
</feature>
<comment type="caution">
    <text evidence="2">The sequence shown here is derived from an EMBL/GenBank/DDBJ whole genome shotgun (WGS) entry which is preliminary data.</text>
</comment>
<evidence type="ECO:0000259" key="1">
    <source>
        <dbReference type="Pfam" id="PF09937"/>
    </source>
</evidence>
<gene>
    <name evidence="2" type="ORF">F2P44_22120</name>
</gene>
<proteinExistence type="predicted"/>
<accession>A0ABX0NHX2</accession>